<keyword evidence="1" id="KW-1133">Transmembrane helix</keyword>
<organism evidence="2 3">
    <name type="scientific">Phaseolus coccineus</name>
    <name type="common">Scarlet runner bean</name>
    <name type="synonym">Phaseolus multiflorus</name>
    <dbReference type="NCBI Taxonomy" id="3886"/>
    <lineage>
        <taxon>Eukaryota</taxon>
        <taxon>Viridiplantae</taxon>
        <taxon>Streptophyta</taxon>
        <taxon>Embryophyta</taxon>
        <taxon>Tracheophyta</taxon>
        <taxon>Spermatophyta</taxon>
        <taxon>Magnoliopsida</taxon>
        <taxon>eudicotyledons</taxon>
        <taxon>Gunneridae</taxon>
        <taxon>Pentapetalae</taxon>
        <taxon>rosids</taxon>
        <taxon>fabids</taxon>
        <taxon>Fabales</taxon>
        <taxon>Fabaceae</taxon>
        <taxon>Papilionoideae</taxon>
        <taxon>50 kb inversion clade</taxon>
        <taxon>NPAAA clade</taxon>
        <taxon>indigoferoid/millettioid clade</taxon>
        <taxon>Phaseoleae</taxon>
        <taxon>Phaseolus</taxon>
    </lineage>
</organism>
<dbReference type="Pfam" id="PF05553">
    <property type="entry name" value="DUF761"/>
    <property type="match status" value="1"/>
</dbReference>
<dbReference type="PANTHER" id="PTHR36887">
    <property type="entry name" value="OS01G0532300 PROTEIN"/>
    <property type="match status" value="1"/>
</dbReference>
<evidence type="ECO:0008006" key="4">
    <source>
        <dbReference type="Google" id="ProtNLM"/>
    </source>
</evidence>
<dbReference type="EMBL" id="JAYMYR010000003">
    <property type="protein sequence ID" value="KAK7372003.1"/>
    <property type="molecule type" value="Genomic_DNA"/>
</dbReference>
<dbReference type="PANTHER" id="PTHR36887:SF1">
    <property type="entry name" value="OS01G0532300 PROTEIN"/>
    <property type="match status" value="1"/>
</dbReference>
<evidence type="ECO:0000313" key="3">
    <source>
        <dbReference type="Proteomes" id="UP001374584"/>
    </source>
</evidence>
<evidence type="ECO:0000256" key="1">
    <source>
        <dbReference type="SAM" id="Phobius"/>
    </source>
</evidence>
<feature type="transmembrane region" description="Helical" evidence="1">
    <location>
        <begin position="36"/>
        <end position="55"/>
    </location>
</feature>
<comment type="caution">
    <text evidence="2">The sequence shown here is derived from an EMBL/GenBank/DDBJ whole genome shotgun (WGS) entry which is preliminary data.</text>
</comment>
<sequence>MKTFNKFEVLVLFVLALLLGITPLLPSSLRPTYLYFIFNVLIIALGAEAGLLSVFSKPLEDRKQHVSVTQKPVMPPEVHEHDEEREEAFNILGGGSGASEHSERKVKVVEIFASDEKIVGVAEVDEVKKCSSMPNLWIIEGGESEETDEEIEAGNGQELFAKAEAFIGNFYMQLKMQREVYQEPM</sequence>
<dbReference type="AlphaFoldDB" id="A0AAN9RMX8"/>
<proteinExistence type="predicted"/>
<gene>
    <name evidence="2" type="ORF">VNO80_05371</name>
</gene>
<protein>
    <recommendedName>
        <fullName evidence="4">DUF4408 domain-containing protein</fullName>
    </recommendedName>
</protein>
<dbReference type="InterPro" id="IPR008480">
    <property type="entry name" value="DUF761_pln"/>
</dbReference>
<evidence type="ECO:0000313" key="2">
    <source>
        <dbReference type="EMBL" id="KAK7372003.1"/>
    </source>
</evidence>
<keyword evidence="1" id="KW-0472">Membrane</keyword>
<keyword evidence="1" id="KW-0812">Transmembrane</keyword>
<dbReference type="Proteomes" id="UP001374584">
    <property type="component" value="Unassembled WGS sequence"/>
</dbReference>
<accession>A0AAN9RMX8</accession>
<reference evidence="2 3" key="1">
    <citation type="submission" date="2024-01" db="EMBL/GenBank/DDBJ databases">
        <title>The genomes of 5 underutilized Papilionoideae crops provide insights into root nodulation and disease resistanc.</title>
        <authorList>
            <person name="Jiang F."/>
        </authorList>
    </citation>
    <scope>NUCLEOTIDE SEQUENCE [LARGE SCALE GENOMIC DNA]</scope>
    <source>
        <strain evidence="2">JINMINGXINNONG_FW02</strain>
        <tissue evidence="2">Leaves</tissue>
    </source>
</reference>
<keyword evidence="3" id="KW-1185">Reference proteome</keyword>
<name>A0AAN9RMX8_PHACN</name>